<evidence type="ECO:0000313" key="2">
    <source>
        <dbReference type="Proteomes" id="UP000017246"/>
    </source>
</evidence>
<name>A0A068Y3V9_ECHMU</name>
<gene>
    <name evidence="1" type="ORF">EmuJ_000514600</name>
</gene>
<dbReference type="AlphaFoldDB" id="A0A068Y3V9"/>
<protein>
    <submittedName>
        <fullName evidence="1">Expressed protein</fullName>
    </submittedName>
</protein>
<proteinExistence type="predicted"/>
<accession>A0A068Y3V9</accession>
<keyword evidence="2" id="KW-1185">Reference proteome</keyword>
<organism evidence="1 2">
    <name type="scientific">Echinococcus multilocularis</name>
    <name type="common">Fox tapeworm</name>
    <dbReference type="NCBI Taxonomy" id="6211"/>
    <lineage>
        <taxon>Eukaryota</taxon>
        <taxon>Metazoa</taxon>
        <taxon>Spiralia</taxon>
        <taxon>Lophotrochozoa</taxon>
        <taxon>Platyhelminthes</taxon>
        <taxon>Cestoda</taxon>
        <taxon>Eucestoda</taxon>
        <taxon>Cyclophyllidea</taxon>
        <taxon>Taeniidae</taxon>
        <taxon>Echinococcus</taxon>
    </lineage>
</organism>
<dbReference type="EMBL" id="LN902843">
    <property type="protein sequence ID" value="CDS37855.1"/>
    <property type="molecule type" value="Genomic_DNA"/>
</dbReference>
<evidence type="ECO:0000313" key="1">
    <source>
        <dbReference type="EMBL" id="CDS37855.1"/>
    </source>
</evidence>
<reference evidence="1" key="2">
    <citation type="submission" date="2015-11" db="EMBL/GenBank/DDBJ databases">
        <authorList>
            <person name="Zhang Y."/>
            <person name="Guo Z."/>
        </authorList>
    </citation>
    <scope>NUCLEOTIDE SEQUENCE</scope>
</reference>
<sequence length="83" mass="9846">MQLEGVQENFIPFKLWNTKHQIGCVYKMIIVEELIVLMKLTYTDTEEEKGEGRRCGSKCRVLINQKCHKCNIKDLRRINYNLV</sequence>
<reference evidence="1" key="1">
    <citation type="journal article" date="2013" name="Nature">
        <title>The genomes of four tapeworm species reveal adaptations to parasitism.</title>
        <authorList>
            <person name="Tsai I.J."/>
            <person name="Zarowiecki M."/>
            <person name="Holroyd N."/>
            <person name="Garciarrubio A."/>
            <person name="Sanchez-Flores A."/>
            <person name="Brooks K.L."/>
            <person name="Tracey A."/>
            <person name="Bobes R.J."/>
            <person name="Fragoso G."/>
            <person name="Sciutto E."/>
            <person name="Aslett M."/>
            <person name="Beasley H."/>
            <person name="Bennett H.M."/>
            <person name="Cai J."/>
            <person name="Camicia F."/>
            <person name="Clark R."/>
            <person name="Cucher M."/>
            <person name="De Silva N."/>
            <person name="Day T.A."/>
            <person name="Deplazes P."/>
            <person name="Estrada K."/>
            <person name="Fernandez C."/>
            <person name="Holland P.W."/>
            <person name="Hou J."/>
            <person name="Hu S."/>
            <person name="Huckvale T."/>
            <person name="Hung S.S."/>
            <person name="Kamenetzky L."/>
            <person name="Keane J.A."/>
            <person name="Kiss F."/>
            <person name="Koziol U."/>
            <person name="Lambert O."/>
            <person name="Liu K."/>
            <person name="Luo X."/>
            <person name="Luo Y."/>
            <person name="Macchiaroli N."/>
            <person name="Nichol S."/>
            <person name="Paps J."/>
            <person name="Parkinson J."/>
            <person name="Pouchkina-Stantcheva N."/>
            <person name="Riddiford N."/>
            <person name="Rosenzvit M."/>
            <person name="Salinas G."/>
            <person name="Wasmuth J.D."/>
            <person name="Zamanian M."/>
            <person name="Zheng Y."/>
            <person name="Cai X."/>
            <person name="Soberon X."/>
            <person name="Olson P.D."/>
            <person name="Laclette J.P."/>
            <person name="Brehm K."/>
            <person name="Berriman M."/>
            <person name="Garciarrubio A."/>
            <person name="Bobes R.J."/>
            <person name="Fragoso G."/>
            <person name="Sanchez-Flores A."/>
            <person name="Estrada K."/>
            <person name="Cevallos M.A."/>
            <person name="Morett E."/>
            <person name="Gonzalez V."/>
            <person name="Portillo T."/>
            <person name="Ochoa-Leyva A."/>
            <person name="Jose M.V."/>
            <person name="Sciutto E."/>
            <person name="Landa A."/>
            <person name="Jimenez L."/>
            <person name="Valdes V."/>
            <person name="Carrero J.C."/>
            <person name="Larralde C."/>
            <person name="Morales-Montor J."/>
            <person name="Limon-Lason J."/>
            <person name="Soberon X."/>
            <person name="Laclette J.P."/>
        </authorList>
    </citation>
    <scope>NUCLEOTIDE SEQUENCE [LARGE SCALE GENOMIC DNA]</scope>
</reference>
<dbReference type="Proteomes" id="UP000017246">
    <property type="component" value="Unassembled WGS sequence"/>
</dbReference>